<reference evidence="1 2" key="1">
    <citation type="submission" date="2012-12" db="EMBL/GenBank/DDBJ databases">
        <authorList>
            <person name="Sencilo A."/>
            <person name="Jacobs-Sera D."/>
            <person name="Russell D.A."/>
            <person name="Ko C."/>
            <person name="Atanasova N."/>
            <person name="Osterlund E."/>
            <person name="Oksanen H.M."/>
            <person name="Bamford D.H."/>
            <person name="Hatfull G.F."/>
            <person name="Roine E."/>
            <person name="Hendrix R.W."/>
        </authorList>
    </citation>
    <scope>NUCLEOTIDE SEQUENCE [LARGE SCALE GENOMIC DNA]</scope>
</reference>
<gene>
    <name evidence="1" type="primary">237</name>
    <name evidence="1" type="ORF">HGTV1_237</name>
</gene>
<sequence>MNSNPSKSMSRTYQYYANQVFEQAMHDPDVNGLDMNEVVEYSDEIAEMLVLDKDRLRTEVERMAEIQIMSHF</sequence>
<dbReference type="KEGG" id="vg:16193948"/>
<dbReference type="Proteomes" id="UP000202786">
    <property type="component" value="Segment"/>
</dbReference>
<proteinExistence type="predicted"/>
<evidence type="ECO:0000313" key="1">
    <source>
        <dbReference type="EMBL" id="AGM11534.1"/>
    </source>
</evidence>
<protein>
    <submittedName>
        <fullName evidence="1">Uncharacterized protein</fullName>
    </submittedName>
</protein>
<evidence type="ECO:0000313" key="2">
    <source>
        <dbReference type="Proteomes" id="UP000202786"/>
    </source>
</evidence>
<accession>R4T729</accession>
<dbReference type="RefSeq" id="YP_008059412.1">
    <property type="nucleotide sequence ID" value="NC_021328.1"/>
</dbReference>
<dbReference type="EMBL" id="KC292026">
    <property type="protein sequence ID" value="AGM11534.1"/>
    <property type="molecule type" value="Genomic_DNA"/>
</dbReference>
<keyword evidence="2" id="KW-1185">Reference proteome</keyword>
<dbReference type="GeneID" id="16193948"/>
<organism evidence="1 2">
    <name type="scientific">Halogranum tailed virus 1</name>
    <dbReference type="NCBI Taxonomy" id="1273749"/>
    <lineage>
        <taxon>Viruses</taxon>
        <taxon>Duplodnaviria</taxon>
        <taxon>Heunggongvirae</taxon>
        <taxon>Uroviricota</taxon>
        <taxon>Caudoviricetes</taxon>
        <taxon>Thumleimavirales</taxon>
        <taxon>Halomagnusviridae</taxon>
        <taxon>Hagravirus</taxon>
        <taxon>Hagravirus capitaneum</taxon>
        <taxon>Hagravirus HGTV1</taxon>
    </lineage>
</organism>
<name>R4T729_9CAUD</name>